<keyword evidence="6" id="KW-0662">Pyridine nucleotide biosynthesis</keyword>
<evidence type="ECO:0000256" key="2">
    <source>
        <dbReference type="ARBA" id="ARBA00004950"/>
    </source>
</evidence>
<dbReference type="InterPro" id="IPR037099">
    <property type="entry name" value="Fum_R/Succ_DH_flav-like_C_sf"/>
</dbReference>
<evidence type="ECO:0000313" key="13">
    <source>
        <dbReference type="EMBL" id="MBK1667776.1"/>
    </source>
</evidence>
<evidence type="ECO:0000256" key="7">
    <source>
        <dbReference type="ARBA" id="ARBA00022827"/>
    </source>
</evidence>
<dbReference type="SUPFAM" id="SSF51905">
    <property type="entry name" value="FAD/NAD(P)-binding domain"/>
    <property type="match status" value="1"/>
</dbReference>
<comment type="pathway">
    <text evidence="2">Cofactor biosynthesis; NAD(+) biosynthesis; iminoaspartate from L-aspartate (oxidase route): step 1/1.</text>
</comment>
<evidence type="ECO:0000256" key="1">
    <source>
        <dbReference type="ARBA" id="ARBA00001974"/>
    </source>
</evidence>
<evidence type="ECO:0000256" key="6">
    <source>
        <dbReference type="ARBA" id="ARBA00022642"/>
    </source>
</evidence>
<dbReference type="PANTHER" id="PTHR42716:SF2">
    <property type="entry name" value="L-ASPARTATE OXIDASE, CHLOROPLASTIC"/>
    <property type="match status" value="1"/>
</dbReference>
<dbReference type="Gene3D" id="3.50.50.60">
    <property type="entry name" value="FAD/NAD(P)-binding domain"/>
    <property type="match status" value="1"/>
</dbReference>
<comment type="catalytic activity">
    <reaction evidence="9">
        <text>L-aspartate + O2 = iminosuccinate + H2O2</text>
        <dbReference type="Rhea" id="RHEA:25876"/>
        <dbReference type="ChEBI" id="CHEBI:15379"/>
        <dbReference type="ChEBI" id="CHEBI:16240"/>
        <dbReference type="ChEBI" id="CHEBI:29991"/>
        <dbReference type="ChEBI" id="CHEBI:77875"/>
        <dbReference type="EC" id="1.4.3.16"/>
    </reaction>
    <physiologicalReaction direction="left-to-right" evidence="9">
        <dbReference type="Rhea" id="RHEA:25877"/>
    </physiologicalReaction>
</comment>
<evidence type="ECO:0000259" key="11">
    <source>
        <dbReference type="Pfam" id="PF00890"/>
    </source>
</evidence>
<dbReference type="NCBIfam" id="NF005701">
    <property type="entry name" value="PRK07512.1"/>
    <property type="match status" value="1"/>
</dbReference>
<reference evidence="13 14" key="1">
    <citation type="journal article" date="2020" name="Microorganisms">
        <title>Osmotic Adaptation and Compatible Solute Biosynthesis of Phototrophic Bacteria as Revealed from Genome Analyses.</title>
        <authorList>
            <person name="Imhoff J.F."/>
            <person name="Rahn T."/>
            <person name="Kunzel S."/>
            <person name="Keller A."/>
            <person name="Neulinger S.C."/>
        </authorList>
    </citation>
    <scope>NUCLEOTIDE SEQUENCE [LARGE SCALE GENOMIC DNA]</scope>
    <source>
        <strain evidence="13 14">DSM 9895</strain>
    </source>
</reference>
<evidence type="ECO:0000256" key="8">
    <source>
        <dbReference type="ARBA" id="ARBA00023002"/>
    </source>
</evidence>
<dbReference type="RefSeq" id="WP_200339936.1">
    <property type="nucleotide sequence ID" value="NZ_NRRL01000011.1"/>
</dbReference>
<feature type="domain" description="FAD-dependent oxidoreductase 2 FAD-binding" evidence="11">
    <location>
        <begin position="12"/>
        <end position="383"/>
    </location>
</feature>
<feature type="compositionally biased region" description="Basic and acidic residues" evidence="10">
    <location>
        <begin position="520"/>
        <end position="531"/>
    </location>
</feature>
<dbReference type="InterPro" id="IPR005288">
    <property type="entry name" value="NadB"/>
</dbReference>
<dbReference type="InterPro" id="IPR003953">
    <property type="entry name" value="FAD-dep_OxRdtase_2_FAD-bd"/>
</dbReference>
<keyword evidence="5" id="KW-0285">Flavoprotein</keyword>
<dbReference type="EMBL" id="NRRL01000011">
    <property type="protein sequence ID" value="MBK1667776.1"/>
    <property type="molecule type" value="Genomic_DNA"/>
</dbReference>
<dbReference type="Gene3D" id="1.20.58.100">
    <property type="entry name" value="Fumarate reductase/succinate dehydrogenase flavoprotein-like, C-terminal domain"/>
    <property type="match status" value="1"/>
</dbReference>
<dbReference type="Proteomes" id="UP001296873">
    <property type="component" value="Unassembled WGS sequence"/>
</dbReference>
<evidence type="ECO:0000256" key="5">
    <source>
        <dbReference type="ARBA" id="ARBA00022630"/>
    </source>
</evidence>
<dbReference type="Pfam" id="PF00890">
    <property type="entry name" value="FAD_binding_2"/>
    <property type="match status" value="1"/>
</dbReference>
<evidence type="ECO:0000256" key="4">
    <source>
        <dbReference type="ARBA" id="ARBA00012173"/>
    </source>
</evidence>
<dbReference type="SUPFAM" id="SSF46977">
    <property type="entry name" value="Succinate dehydrogenase/fumarate reductase flavoprotein C-terminal domain"/>
    <property type="match status" value="1"/>
</dbReference>
<keyword evidence="14" id="KW-1185">Reference proteome</keyword>
<dbReference type="SUPFAM" id="SSF56425">
    <property type="entry name" value="Succinate dehydrogenase/fumarate reductase flavoprotein, catalytic domain"/>
    <property type="match status" value="1"/>
</dbReference>
<feature type="domain" description="Fumarate reductase/succinate dehydrogenase flavoprotein-like C-terminal" evidence="12">
    <location>
        <begin position="475"/>
        <end position="503"/>
    </location>
</feature>
<feature type="region of interest" description="Disordered" evidence="10">
    <location>
        <begin position="488"/>
        <end position="531"/>
    </location>
</feature>
<dbReference type="InterPro" id="IPR027477">
    <property type="entry name" value="Succ_DH/fumarate_Rdtase_cat_sf"/>
</dbReference>
<dbReference type="PRINTS" id="PR00368">
    <property type="entry name" value="FADPNR"/>
</dbReference>
<gene>
    <name evidence="13" type="ORF">CKO28_06980</name>
</gene>
<name>A0ABS1DCY4_9PROT</name>
<comment type="similarity">
    <text evidence="3">Belongs to the FAD-dependent oxidoreductase 2 family. NadB subfamily.</text>
</comment>
<evidence type="ECO:0000313" key="14">
    <source>
        <dbReference type="Proteomes" id="UP001296873"/>
    </source>
</evidence>
<evidence type="ECO:0000256" key="10">
    <source>
        <dbReference type="SAM" id="MobiDB-lite"/>
    </source>
</evidence>
<feature type="compositionally biased region" description="Basic and acidic residues" evidence="10">
    <location>
        <begin position="488"/>
        <end position="499"/>
    </location>
</feature>
<protein>
    <recommendedName>
        <fullName evidence="4">L-aspartate oxidase</fullName>
        <ecNumber evidence="4">1.4.3.16</ecNumber>
    </recommendedName>
</protein>
<sequence length="531" mass="53024">MAAAAPHTAEHTLVLGAGIAGLAAALALRPRPVTLVTPGPIAAGAATAWAQGGIAAATRPDDGPDRHAADTLAAGGGLCDRRVVAAVTRAAPDAIRRLEAWGVRFDRDADGRRARGLEGGHSVARVLHAGGDRSGAAIRQALLAEADASPSIGFAPHARPTALLLAGGRVAGVRLQATGGGGPRNPEDLPARAVVLATGGFAALFAATTNPLGNWGGGLALAARAGARLRDLEFVQFHPTAIDLPGDPLALASEAIRGAGARLIDGDGEPVTAGVAGGDLAPRDRVAACVARAKAAGRRVYLDARAALGDGFAARFPGVAQHCRAAGLDPATQPIPVRPAAHFTMGGVAADTAGRTDLPGLWACGETAATGLHGANRLASNSLLEGVAMAPWVAASIDDAPAPRRPGRLVPDGPPLGAVEPGALAALRRVVQARVGVLRDHAGLTAALAEIDAWRASADGSAEGGADAGADGPADVALLLTAAALRRRESRGAHQRGDHPAPAPEARHSALTLASAQARAAERAARREAAA</sequence>
<dbReference type="InterPro" id="IPR036188">
    <property type="entry name" value="FAD/NAD-bd_sf"/>
</dbReference>
<keyword evidence="8" id="KW-0560">Oxidoreductase</keyword>
<organism evidence="13 14">
    <name type="scientific">Rhodovibrio sodomensis</name>
    <dbReference type="NCBI Taxonomy" id="1088"/>
    <lineage>
        <taxon>Bacteria</taxon>
        <taxon>Pseudomonadati</taxon>
        <taxon>Pseudomonadota</taxon>
        <taxon>Alphaproteobacteria</taxon>
        <taxon>Rhodospirillales</taxon>
        <taxon>Rhodovibrionaceae</taxon>
        <taxon>Rhodovibrio</taxon>
    </lineage>
</organism>
<dbReference type="EC" id="1.4.3.16" evidence="4"/>
<keyword evidence="7" id="KW-0274">FAD</keyword>
<comment type="caution">
    <text evidence="13">The sequence shown here is derived from an EMBL/GenBank/DDBJ whole genome shotgun (WGS) entry which is preliminary data.</text>
</comment>
<dbReference type="Pfam" id="PF02910">
    <property type="entry name" value="Succ_DH_flav_C"/>
    <property type="match status" value="1"/>
</dbReference>
<evidence type="ECO:0000256" key="3">
    <source>
        <dbReference type="ARBA" id="ARBA00008562"/>
    </source>
</evidence>
<dbReference type="Gene3D" id="3.90.700.10">
    <property type="entry name" value="Succinate dehydrogenase/fumarate reductase flavoprotein, catalytic domain"/>
    <property type="match status" value="1"/>
</dbReference>
<accession>A0ABS1DCY4</accession>
<evidence type="ECO:0000256" key="9">
    <source>
        <dbReference type="ARBA" id="ARBA00048305"/>
    </source>
</evidence>
<evidence type="ECO:0000259" key="12">
    <source>
        <dbReference type="Pfam" id="PF02910"/>
    </source>
</evidence>
<proteinExistence type="inferred from homology"/>
<dbReference type="InterPro" id="IPR015939">
    <property type="entry name" value="Fum_Rdtase/Succ_DH_flav-like_C"/>
</dbReference>
<comment type="cofactor">
    <cofactor evidence="1">
        <name>FAD</name>
        <dbReference type="ChEBI" id="CHEBI:57692"/>
    </cofactor>
</comment>
<dbReference type="PANTHER" id="PTHR42716">
    <property type="entry name" value="L-ASPARTATE OXIDASE"/>
    <property type="match status" value="1"/>
</dbReference>